<comment type="caution">
    <text evidence="1">The sequence shown here is derived from an EMBL/GenBank/DDBJ whole genome shotgun (WGS) entry which is preliminary data.</text>
</comment>
<evidence type="ECO:0000313" key="1">
    <source>
        <dbReference type="EMBL" id="KAJ7535890.1"/>
    </source>
</evidence>
<accession>A0ACC2C1L1</accession>
<organism evidence="1 2">
    <name type="scientific">Diphasiastrum complanatum</name>
    <name type="common">Issler's clubmoss</name>
    <name type="synonym">Lycopodium complanatum</name>
    <dbReference type="NCBI Taxonomy" id="34168"/>
    <lineage>
        <taxon>Eukaryota</taxon>
        <taxon>Viridiplantae</taxon>
        <taxon>Streptophyta</taxon>
        <taxon>Embryophyta</taxon>
        <taxon>Tracheophyta</taxon>
        <taxon>Lycopodiopsida</taxon>
        <taxon>Lycopodiales</taxon>
        <taxon>Lycopodiaceae</taxon>
        <taxon>Lycopodioideae</taxon>
        <taxon>Diphasiastrum</taxon>
    </lineage>
</organism>
<dbReference type="EMBL" id="CM055103">
    <property type="protein sequence ID" value="KAJ7535890.1"/>
    <property type="molecule type" value="Genomic_DNA"/>
</dbReference>
<sequence length="599" mass="65449">MPKSVIMVVEVPSCAHKAVPAGQLAVQTMALKQVLHCQHSPLAAIMLVALLILSTAAGSEAWTTPQTLVYNFTIQPMTLTRLCSTKSIVSVNSNFPGPTIYANEGDRIIVKVTNTAQYNITLHWHGVRQLLSCWSDGPAYITQCPVQTGQTYVYNYTFTNQSGTLFWHAHETWLRGTVYGAIVIFPQSYPYTTFYEEHVVLLGEWWKANVEDVETQALQTGNGPAKADAYTINGLPGPLYNCSGSQDTWVLKVLSNKTYLLRIVNAALNTELFFSIANHNLTVVEIDGDFTKHYTTNTLFLTPGQSTNALLTTDQPVRRYYMGASPYMSAANVSFQKIQTLAVMEYQGSSSATPITPSFPGSNDTNSVTQFSNGLKSLNDGGHPEGVPQTVDKSLFFTVGLGLKPCNPNQTCQGPNGKNFTASVSNVSFVLPKIAILQAYYFNLAGVYQSTLPDTPLNVFDYTGNPPNNLTPESATKLNVIPFNSNVQLVLQDTSLAGVENHPIHLHGYSFYIVGQGFGNFQASNANFNLVDPPRRNTVGVPVGGWAAIRFKADNPGVWYMHCHLEIHTTWGLAMAFIVQNGVGVNQTLPPPPSDLPMC</sequence>
<keyword evidence="2" id="KW-1185">Reference proteome</keyword>
<reference evidence="2" key="1">
    <citation type="journal article" date="2024" name="Proc. Natl. Acad. Sci. U.S.A.">
        <title>Extraordinary preservation of gene collinearity over three hundred million years revealed in homosporous lycophytes.</title>
        <authorList>
            <person name="Li C."/>
            <person name="Wickell D."/>
            <person name="Kuo L.Y."/>
            <person name="Chen X."/>
            <person name="Nie B."/>
            <person name="Liao X."/>
            <person name="Peng D."/>
            <person name="Ji J."/>
            <person name="Jenkins J."/>
            <person name="Williams M."/>
            <person name="Shu S."/>
            <person name="Plott C."/>
            <person name="Barry K."/>
            <person name="Rajasekar S."/>
            <person name="Grimwood J."/>
            <person name="Han X."/>
            <person name="Sun S."/>
            <person name="Hou Z."/>
            <person name="He W."/>
            <person name="Dai G."/>
            <person name="Sun C."/>
            <person name="Schmutz J."/>
            <person name="Leebens-Mack J.H."/>
            <person name="Li F.W."/>
            <person name="Wang L."/>
        </authorList>
    </citation>
    <scope>NUCLEOTIDE SEQUENCE [LARGE SCALE GENOMIC DNA]</scope>
    <source>
        <strain evidence="2">cv. PW_Plant_1</strain>
    </source>
</reference>
<proteinExistence type="predicted"/>
<name>A0ACC2C1L1_DIPCM</name>
<gene>
    <name evidence="1" type="ORF">O6H91_12G049700</name>
</gene>
<dbReference type="Proteomes" id="UP001162992">
    <property type="component" value="Chromosome 12"/>
</dbReference>
<evidence type="ECO:0000313" key="2">
    <source>
        <dbReference type="Proteomes" id="UP001162992"/>
    </source>
</evidence>
<protein>
    <submittedName>
        <fullName evidence="1">Uncharacterized protein</fullName>
    </submittedName>
</protein>